<dbReference type="PANTHER" id="PTHR30173">
    <property type="entry name" value="SIGMA 19 FACTOR"/>
    <property type="match status" value="1"/>
</dbReference>
<name>A0A1I0HL78_9BACI</name>
<dbReference type="InterPro" id="IPR052704">
    <property type="entry name" value="ECF_Sigma-70_Domain"/>
</dbReference>
<feature type="domain" description="RNA polymerase sigma factor 70 region 4 type 2" evidence="4">
    <location>
        <begin position="109"/>
        <end position="160"/>
    </location>
</feature>
<keyword evidence="2" id="KW-0175">Coiled coil</keyword>
<dbReference type="EMBL" id="FOHE01000039">
    <property type="protein sequence ID" value="SET84645.1"/>
    <property type="molecule type" value="Genomic_DNA"/>
</dbReference>
<dbReference type="InterPro" id="IPR007627">
    <property type="entry name" value="RNA_pol_sigma70_r2"/>
</dbReference>
<dbReference type="NCBIfam" id="TIGR02957">
    <property type="entry name" value="SigX4"/>
    <property type="match status" value="1"/>
</dbReference>
<evidence type="ECO:0000259" key="4">
    <source>
        <dbReference type="Pfam" id="PF08281"/>
    </source>
</evidence>
<dbReference type="Pfam" id="PF04542">
    <property type="entry name" value="Sigma70_r2"/>
    <property type="match status" value="1"/>
</dbReference>
<dbReference type="Gene3D" id="1.10.10.10">
    <property type="entry name" value="Winged helix-like DNA-binding domain superfamily/Winged helix DNA-binding domain"/>
    <property type="match status" value="1"/>
</dbReference>
<dbReference type="InterPro" id="IPR032710">
    <property type="entry name" value="NTF2-like_dom_sf"/>
</dbReference>
<protein>
    <submittedName>
        <fullName evidence="5">RNA polymerase sigma-70 factor, ECF subfamily</fullName>
    </submittedName>
</protein>
<dbReference type="NCBIfam" id="TIGR02937">
    <property type="entry name" value="sigma70-ECF"/>
    <property type="match status" value="1"/>
</dbReference>
<dbReference type="InterPro" id="IPR014284">
    <property type="entry name" value="RNA_pol_sigma-70_dom"/>
</dbReference>
<dbReference type="InterPro" id="IPR013249">
    <property type="entry name" value="RNA_pol_sigma70_r4_t2"/>
</dbReference>
<sequence>MQISSEEYEELKPLLFSIGYRMLGSIQETEDAVQETFMRAHEVDQSNINNKKAFVCKIMTNRCLDLLKSARLKREQYVGPWNPEPIFNEKQTEGNPVNLILRKEGLTIAYLRMMENLSPVERAVLVLREIFDISYLEISEIVDKSLVNCRKIYSRAQEKLKKVSNESLDYNNNKQVVDQFIQALQLQNQQQLLQLLSANITLYSDGGGKVLAALRPIPTKQKVSAFLYGLVRKLDDNYIYKITSVNGQPAIVIYMNGRLQSIISFFIIDDIIQEIYITLNPDKL</sequence>
<feature type="domain" description="RNA polymerase sigma-70 region 2" evidence="3">
    <location>
        <begin position="8"/>
        <end position="71"/>
    </location>
</feature>
<organism evidence="5 6">
    <name type="scientific">Oceanobacillus limi</name>
    <dbReference type="NCBI Taxonomy" id="930131"/>
    <lineage>
        <taxon>Bacteria</taxon>
        <taxon>Bacillati</taxon>
        <taxon>Bacillota</taxon>
        <taxon>Bacilli</taxon>
        <taxon>Bacillales</taxon>
        <taxon>Bacillaceae</taxon>
        <taxon>Oceanobacillus</taxon>
    </lineage>
</organism>
<dbReference type="InterPro" id="IPR013325">
    <property type="entry name" value="RNA_pol_sigma_r2"/>
</dbReference>
<dbReference type="AlphaFoldDB" id="A0A1I0HL78"/>
<reference evidence="5 6" key="1">
    <citation type="submission" date="2016-10" db="EMBL/GenBank/DDBJ databases">
        <authorList>
            <person name="de Groot N.N."/>
        </authorList>
    </citation>
    <scope>NUCLEOTIDE SEQUENCE [LARGE SCALE GENOMIC DNA]</scope>
    <source>
        <strain evidence="5 6">IBRC-M 10780</strain>
    </source>
</reference>
<dbReference type="GO" id="GO:0006352">
    <property type="term" value="P:DNA-templated transcription initiation"/>
    <property type="evidence" value="ECO:0007669"/>
    <property type="project" value="InterPro"/>
</dbReference>
<dbReference type="Gene3D" id="1.10.1740.10">
    <property type="match status" value="1"/>
</dbReference>
<dbReference type="Proteomes" id="UP000198618">
    <property type="component" value="Unassembled WGS sequence"/>
</dbReference>
<evidence type="ECO:0000256" key="1">
    <source>
        <dbReference type="ARBA" id="ARBA00011344"/>
    </source>
</evidence>
<evidence type="ECO:0000256" key="2">
    <source>
        <dbReference type="SAM" id="Coils"/>
    </source>
</evidence>
<dbReference type="OrthoDB" id="3211555at2"/>
<evidence type="ECO:0000313" key="6">
    <source>
        <dbReference type="Proteomes" id="UP000198618"/>
    </source>
</evidence>
<evidence type="ECO:0000259" key="3">
    <source>
        <dbReference type="Pfam" id="PF04542"/>
    </source>
</evidence>
<dbReference type="InterPro" id="IPR036388">
    <property type="entry name" value="WH-like_DNA-bd_sf"/>
</dbReference>
<dbReference type="SUPFAM" id="SSF88946">
    <property type="entry name" value="Sigma2 domain of RNA polymerase sigma factors"/>
    <property type="match status" value="1"/>
</dbReference>
<dbReference type="RefSeq" id="WP_090873120.1">
    <property type="nucleotide sequence ID" value="NZ_FOHE01000039.1"/>
</dbReference>
<dbReference type="STRING" id="930131.SAMN05216389_1392"/>
<dbReference type="Pfam" id="PF08281">
    <property type="entry name" value="Sigma70_r4_2"/>
    <property type="match status" value="1"/>
</dbReference>
<dbReference type="InterPro" id="IPR014303">
    <property type="entry name" value="RNA_pol_sigma-70_ECF"/>
</dbReference>
<dbReference type="SUPFAM" id="SSF54427">
    <property type="entry name" value="NTF2-like"/>
    <property type="match status" value="1"/>
</dbReference>
<gene>
    <name evidence="5" type="ORF">SAMN05216389_1392</name>
</gene>
<dbReference type="GO" id="GO:0003677">
    <property type="term" value="F:DNA binding"/>
    <property type="evidence" value="ECO:0007669"/>
    <property type="project" value="InterPro"/>
</dbReference>
<keyword evidence="6" id="KW-1185">Reference proteome</keyword>
<dbReference type="GO" id="GO:0016987">
    <property type="term" value="F:sigma factor activity"/>
    <property type="evidence" value="ECO:0007669"/>
    <property type="project" value="InterPro"/>
</dbReference>
<evidence type="ECO:0000313" key="5">
    <source>
        <dbReference type="EMBL" id="SET84645.1"/>
    </source>
</evidence>
<dbReference type="InterPro" id="IPR013324">
    <property type="entry name" value="RNA_pol_sigma_r3/r4-like"/>
</dbReference>
<dbReference type="SUPFAM" id="SSF88659">
    <property type="entry name" value="Sigma3 and sigma4 domains of RNA polymerase sigma factors"/>
    <property type="match status" value="1"/>
</dbReference>
<dbReference type="PANTHER" id="PTHR30173:SF36">
    <property type="entry name" value="ECF RNA POLYMERASE SIGMA FACTOR SIGJ"/>
    <property type="match status" value="1"/>
</dbReference>
<feature type="coiled-coil region" evidence="2">
    <location>
        <begin position="146"/>
        <end position="173"/>
    </location>
</feature>
<dbReference type="NCBIfam" id="NF007214">
    <property type="entry name" value="PRK09636.1"/>
    <property type="match status" value="1"/>
</dbReference>
<accession>A0A1I0HL78</accession>
<comment type="subunit">
    <text evidence="1">Interacts transiently with the RNA polymerase catalytic core formed by RpoA, RpoB, RpoC and RpoZ (2 alpha, 1 beta, 1 beta' and 1 omega subunit) to form the RNA polymerase holoenzyme that can initiate transcription.</text>
</comment>
<proteinExistence type="predicted"/>